<feature type="chain" id="PRO_5018556067" evidence="1">
    <location>
        <begin position="20"/>
        <end position="85"/>
    </location>
</feature>
<organism evidence="2 3">
    <name type="scientific">Protopolystoma xenopodis</name>
    <dbReference type="NCBI Taxonomy" id="117903"/>
    <lineage>
        <taxon>Eukaryota</taxon>
        <taxon>Metazoa</taxon>
        <taxon>Spiralia</taxon>
        <taxon>Lophotrochozoa</taxon>
        <taxon>Platyhelminthes</taxon>
        <taxon>Monogenea</taxon>
        <taxon>Polyopisthocotylea</taxon>
        <taxon>Polystomatidea</taxon>
        <taxon>Polystomatidae</taxon>
        <taxon>Protopolystoma</taxon>
    </lineage>
</organism>
<feature type="signal peptide" evidence="1">
    <location>
        <begin position="1"/>
        <end position="19"/>
    </location>
</feature>
<reference evidence="2" key="1">
    <citation type="submission" date="2018-11" db="EMBL/GenBank/DDBJ databases">
        <authorList>
            <consortium name="Pathogen Informatics"/>
        </authorList>
    </citation>
    <scope>NUCLEOTIDE SEQUENCE</scope>
</reference>
<keyword evidence="1" id="KW-0732">Signal</keyword>
<proteinExistence type="predicted"/>
<comment type="caution">
    <text evidence="2">The sequence shown here is derived from an EMBL/GenBank/DDBJ whole genome shotgun (WGS) entry which is preliminary data.</text>
</comment>
<evidence type="ECO:0000313" key="2">
    <source>
        <dbReference type="EMBL" id="VEL25666.1"/>
    </source>
</evidence>
<gene>
    <name evidence="2" type="ORF">PXEA_LOCUS19106</name>
</gene>
<accession>A0A3S5AJY3</accession>
<name>A0A3S5AJY3_9PLAT</name>
<protein>
    <submittedName>
        <fullName evidence="2">Uncharacterized protein</fullName>
    </submittedName>
</protein>
<keyword evidence="3" id="KW-1185">Reference proteome</keyword>
<dbReference type="EMBL" id="CAAALY010075504">
    <property type="protein sequence ID" value="VEL25666.1"/>
    <property type="molecule type" value="Genomic_DNA"/>
</dbReference>
<sequence>MAIQLYGLILLNSTSRGLALQLLIEPFLTTVTAKTTSPASLSSDHLLLRLVRMASHPLLHGLALDALLELMQRIGRLGSAEITQV</sequence>
<evidence type="ECO:0000313" key="3">
    <source>
        <dbReference type="Proteomes" id="UP000784294"/>
    </source>
</evidence>
<dbReference type="Proteomes" id="UP000784294">
    <property type="component" value="Unassembled WGS sequence"/>
</dbReference>
<evidence type="ECO:0000256" key="1">
    <source>
        <dbReference type="SAM" id="SignalP"/>
    </source>
</evidence>
<dbReference type="AlphaFoldDB" id="A0A3S5AJY3"/>